<dbReference type="Pfam" id="PF08156">
    <property type="entry name" value="NOP5NT"/>
    <property type="match status" value="1"/>
</dbReference>
<name>A9BKE6_HEMAN</name>
<keyword evidence="7" id="KW-0542">Nucleomorph</keyword>
<organism evidence="7 8">
    <name type="scientific">Hemiselmis andersenii</name>
    <name type="common">Cryptophyte alga</name>
    <dbReference type="NCBI Taxonomy" id="464988"/>
    <lineage>
        <taxon>Eukaryota</taxon>
        <taxon>Cryptophyceae</taxon>
        <taxon>Cryptomonadales</taxon>
        <taxon>Hemiselmidaceae</taxon>
        <taxon>Hemiselmis</taxon>
    </lineage>
</organism>
<dbReference type="PANTHER" id="PTHR10894:SF0">
    <property type="entry name" value="NUCLEOLAR PROTEIN 56"/>
    <property type="match status" value="1"/>
</dbReference>
<feature type="domain" description="Nop" evidence="6">
    <location>
        <begin position="289"/>
        <end position="407"/>
    </location>
</feature>
<dbReference type="EMBL" id="CP000881">
    <property type="protein sequence ID" value="ABW97979.1"/>
    <property type="molecule type" value="Genomic_DNA"/>
</dbReference>
<dbReference type="Pfam" id="PF01798">
    <property type="entry name" value="Nop"/>
    <property type="match status" value="1"/>
</dbReference>
<gene>
    <name evidence="7" type="ORF">HAN_1g142</name>
</gene>
<accession>A9BKE6</accession>
<dbReference type="InterPro" id="IPR012976">
    <property type="entry name" value="NOSIC"/>
</dbReference>
<dbReference type="AlphaFoldDB" id="A9BKE6"/>
<sequence>MYLLFENTLGYFLFFCLEDFSFQIKTPKWEIFIQNYNEFFKKIKFRAFIPFKTIDHALKNLLLLSKSCQSNFLSEFIHTQIKISPQKFLLGVEDSKLATKINERNNIQVISNELVLEIIRGIRFHFEKFIQNFVNFGLRKNLNNVAFFFSQSKMSLSFRKTDSTVVQSNSLLELIEKDLNFFSMTVKEWYSKHFPELNLILSNNYLFAIAVKFIGNKKKINYKKKKELGILIMNQKEAEKIFEISKNSVGSKLSSYDLSLIENLSSKILLMLDFKNQLIAFLNRKLKNIVPNLFTLLGENLTAQLIARAGSLKNLVKFPSSTIQLLGAEKSLFQALKKRTKTPKFGLLFNSSFIIRASSKNKGKISRFLANKCSLAAKIDYFSLVSTALYGKKLKEQLKNILKFWKTFDMGEI</sequence>
<evidence type="ECO:0000313" key="7">
    <source>
        <dbReference type="EMBL" id="ABW97979.1"/>
    </source>
</evidence>
<dbReference type="InterPro" id="IPR045056">
    <property type="entry name" value="Nop56/Nop58"/>
</dbReference>
<evidence type="ECO:0000313" key="8">
    <source>
        <dbReference type="Proteomes" id="UP000243127"/>
    </source>
</evidence>
<dbReference type="GO" id="GO:0032040">
    <property type="term" value="C:small-subunit processome"/>
    <property type="evidence" value="ECO:0007669"/>
    <property type="project" value="InterPro"/>
</dbReference>
<evidence type="ECO:0000256" key="1">
    <source>
        <dbReference type="ARBA" id="ARBA00004604"/>
    </source>
</evidence>
<keyword evidence="4" id="KW-0539">Nucleus</keyword>
<evidence type="ECO:0000256" key="3">
    <source>
        <dbReference type="ARBA" id="ARBA00022517"/>
    </source>
</evidence>
<dbReference type="PROSITE" id="PS51358">
    <property type="entry name" value="NOP"/>
    <property type="match status" value="1"/>
</dbReference>
<proteinExistence type="inferred from homology"/>
<dbReference type="Gene3D" id="1.10.287.4070">
    <property type="match status" value="1"/>
</dbReference>
<dbReference type="GeneID" id="5739343"/>
<evidence type="ECO:0000256" key="4">
    <source>
        <dbReference type="ARBA" id="ARBA00023242"/>
    </source>
</evidence>
<dbReference type="Proteomes" id="UP000243127">
    <property type="component" value="Nucleomorph 1"/>
</dbReference>
<evidence type="ECO:0000256" key="2">
    <source>
        <dbReference type="ARBA" id="ARBA00009211"/>
    </source>
</evidence>
<keyword evidence="3" id="KW-0690">Ribosome biogenesis</keyword>
<dbReference type="GO" id="GO:0031428">
    <property type="term" value="C:box C/D methylation guide snoRNP complex"/>
    <property type="evidence" value="ECO:0007669"/>
    <property type="project" value="InterPro"/>
</dbReference>
<comment type="subcellular location">
    <subcellularLocation>
        <location evidence="1">Nucleus</location>
        <location evidence="1">Nucleolus</location>
    </subcellularLocation>
</comment>
<evidence type="ECO:0000259" key="6">
    <source>
        <dbReference type="PROSITE" id="PS51358"/>
    </source>
</evidence>
<dbReference type="SUPFAM" id="SSF89124">
    <property type="entry name" value="Nop domain"/>
    <property type="match status" value="1"/>
</dbReference>
<protein>
    <recommendedName>
        <fullName evidence="5">Nucleolar protein 56</fullName>
    </recommendedName>
</protein>
<dbReference type="GO" id="GO:0030515">
    <property type="term" value="F:snoRNA binding"/>
    <property type="evidence" value="ECO:0007669"/>
    <property type="project" value="InterPro"/>
</dbReference>
<geneLocation type="nucleomorph" evidence="7"/>
<dbReference type="InterPro" id="IPR042239">
    <property type="entry name" value="Nop_C"/>
</dbReference>
<reference evidence="7 8" key="1">
    <citation type="journal article" date="2007" name="Proc. Natl. Acad. Sci. U.S.A.">
        <title>Nucleomorph genome of Hemiselmis andersenii reveals complete intron loss and compaction as a driver of protein structure and function.</title>
        <authorList>
            <person name="Lane C.E."/>
            <person name="van den Heuvel K."/>
            <person name="Kozera C."/>
            <person name="Curtis B.A."/>
            <person name="Parsons B.J."/>
            <person name="Bowman S."/>
            <person name="Archibald J.M."/>
        </authorList>
    </citation>
    <scope>NUCLEOTIDE SEQUENCE [LARGE SCALE GENOMIC DNA]</scope>
    <source>
        <strain evidence="7 8">CCMP644</strain>
    </source>
</reference>
<evidence type="ECO:0000256" key="5">
    <source>
        <dbReference type="ARBA" id="ARBA00040742"/>
    </source>
</evidence>
<comment type="similarity">
    <text evidence="2">Belongs to the NOP5/NOP56 family.</text>
</comment>
<dbReference type="Gene3D" id="1.10.246.90">
    <property type="entry name" value="Nop domain"/>
    <property type="match status" value="1"/>
</dbReference>
<dbReference type="InterPro" id="IPR012974">
    <property type="entry name" value="NOP58/56_N"/>
</dbReference>
<dbReference type="GO" id="GO:0042254">
    <property type="term" value="P:ribosome biogenesis"/>
    <property type="evidence" value="ECO:0007669"/>
    <property type="project" value="UniProtKB-KW"/>
</dbReference>
<dbReference type="InterPro" id="IPR002687">
    <property type="entry name" value="Nop_dom"/>
</dbReference>
<dbReference type="RefSeq" id="XP_001712304.1">
    <property type="nucleotide sequence ID" value="XM_001712252.1"/>
</dbReference>
<dbReference type="SMART" id="SM00931">
    <property type="entry name" value="NOSIC"/>
    <property type="match status" value="1"/>
</dbReference>
<dbReference type="InterPro" id="IPR036070">
    <property type="entry name" value="Nop_dom_sf"/>
</dbReference>
<dbReference type="PANTHER" id="PTHR10894">
    <property type="entry name" value="NUCLEOLAR PROTEIN 5 NUCLEOLAR PROTEIN NOP5 NOP58"/>
    <property type="match status" value="1"/>
</dbReference>